<feature type="region of interest" description="Disordered" evidence="1">
    <location>
        <begin position="160"/>
        <end position="191"/>
    </location>
</feature>
<dbReference type="InterPro" id="IPR013783">
    <property type="entry name" value="Ig-like_fold"/>
</dbReference>
<organism evidence="2 3">
    <name type="scientific">Limimonas halophila</name>
    <dbReference type="NCBI Taxonomy" id="1082479"/>
    <lineage>
        <taxon>Bacteria</taxon>
        <taxon>Pseudomonadati</taxon>
        <taxon>Pseudomonadota</taxon>
        <taxon>Alphaproteobacteria</taxon>
        <taxon>Rhodospirillales</taxon>
        <taxon>Rhodovibrionaceae</taxon>
        <taxon>Limimonas</taxon>
    </lineage>
</organism>
<dbReference type="Proteomes" id="UP000199415">
    <property type="component" value="Unassembled WGS sequence"/>
</dbReference>
<dbReference type="Gene3D" id="2.60.40.10">
    <property type="entry name" value="Immunoglobulins"/>
    <property type="match status" value="1"/>
</dbReference>
<sequence length="875" mass="95620">MFRDPTAVRGFGLVIFIVAVVLTATSVRAQSNARPLPVQVVAGDLILRQSVFARQSEGRVYFPLRAMADALDFVIEVEPDNAFAEGWFLAKDRTVSFDAKAGEIVREGKRFEVGRDAFLTDQLATRGELYVARQALNKAWPVDLQVDMAQLRVSVNPAEPLPVQKQREREERRERLLSRRGPPEKDLEPVSVPYETWSDPAVDLNSEVSVDQGRTVANHEIDWSQDLLGMSSSGRVRLRTDSTREVTDARLTFRRSDIVEPLPFGVEDVQFGDVSRRALTRVGGLGRGRGITISGFPLERAEQFDTTTVEGNAPTGFEAELYRNGQLLEFQRIGDDGRYEFENVPLLFGNNRLRVVLYGPQGQKRERVRSINTSRALARPGQTIARASLVDVGSDFIPVGEETREDRAGLSATGIVAHGFSKRLSGFGAFTSVPTREGTRQYAVGGVNAALGGATAQVRALASPQGGFGADVQALRRIGPVRTNMQLGYFSGLESPDLGFDDNATELDAELTTNTPIDFGFTRMNLGVSSRFNRDRGGSTRLSVQSTQRLRIDRLRISNSLDRNLGDNDTGQVDGNLSLSRRFRPIGVRAGVDYALPLAANNARLNLRYDHGRNFSLGVDVRQSFQNDEFTGQADITRRFGPVLLSGTAGWNEDDGISVGLRLNVGFGPTGHGGYEVAEEGVSNDGAVAAEVFLDDDNDGEPDADERRLKGVRFSGDPSATEPTDADGTATLRGFNTLDDQAITIRTRSLRNPFWLPKHEGYRVVPRAGRTPKLTIPVNRTGAVDGTVRIAESEEPIPGIPLKLVDPNGDTVATTTSSYGGFFAFDRLRYGDYELRLGDTDAWTLVQPVELSVDHGSPVASRQTVLVNRASGDGG</sequence>
<evidence type="ECO:0000313" key="2">
    <source>
        <dbReference type="EMBL" id="SDF57441.1"/>
    </source>
</evidence>
<dbReference type="SUPFAM" id="SSF49478">
    <property type="entry name" value="Cna protein B-type domain"/>
    <property type="match status" value="1"/>
</dbReference>
<gene>
    <name evidence="2" type="ORF">SAMN05216241_101502</name>
</gene>
<name>A0A1G7M6R0_9PROT</name>
<protein>
    <recommendedName>
        <fullName evidence="4">Carboxypeptidase regulatory-like domain-containing protein</fullName>
    </recommendedName>
</protein>
<dbReference type="STRING" id="1082479.SAMN05216241_101502"/>
<reference evidence="2 3" key="1">
    <citation type="submission" date="2016-10" db="EMBL/GenBank/DDBJ databases">
        <authorList>
            <person name="de Groot N.N."/>
        </authorList>
    </citation>
    <scope>NUCLEOTIDE SEQUENCE [LARGE SCALE GENOMIC DNA]</scope>
    <source>
        <strain evidence="2 3">DSM 25584</strain>
    </source>
</reference>
<feature type="compositionally biased region" description="Basic and acidic residues" evidence="1">
    <location>
        <begin position="165"/>
        <end position="188"/>
    </location>
</feature>
<proteinExistence type="predicted"/>
<evidence type="ECO:0008006" key="4">
    <source>
        <dbReference type="Google" id="ProtNLM"/>
    </source>
</evidence>
<evidence type="ECO:0000256" key="1">
    <source>
        <dbReference type="SAM" id="MobiDB-lite"/>
    </source>
</evidence>
<dbReference type="EMBL" id="FNCE01000001">
    <property type="protein sequence ID" value="SDF57441.1"/>
    <property type="molecule type" value="Genomic_DNA"/>
</dbReference>
<dbReference type="AlphaFoldDB" id="A0A1G7M6R0"/>
<evidence type="ECO:0000313" key="3">
    <source>
        <dbReference type="Proteomes" id="UP000199415"/>
    </source>
</evidence>
<keyword evidence="3" id="KW-1185">Reference proteome</keyword>
<accession>A0A1G7M6R0</accession>